<keyword evidence="1" id="KW-0812">Transmembrane</keyword>
<dbReference type="PANTHER" id="PTHR34188:SF5">
    <property type="entry name" value="OS05G0131900 PROTEIN"/>
    <property type="match status" value="1"/>
</dbReference>
<organism evidence="2 3">
    <name type="scientific">Liquidambar formosana</name>
    <name type="common">Formosan gum</name>
    <dbReference type="NCBI Taxonomy" id="63359"/>
    <lineage>
        <taxon>Eukaryota</taxon>
        <taxon>Viridiplantae</taxon>
        <taxon>Streptophyta</taxon>
        <taxon>Embryophyta</taxon>
        <taxon>Tracheophyta</taxon>
        <taxon>Spermatophyta</taxon>
        <taxon>Magnoliopsida</taxon>
        <taxon>eudicotyledons</taxon>
        <taxon>Gunneridae</taxon>
        <taxon>Pentapetalae</taxon>
        <taxon>Saxifragales</taxon>
        <taxon>Altingiaceae</taxon>
        <taxon>Liquidambar</taxon>
    </lineage>
</organism>
<proteinExistence type="predicted"/>
<dbReference type="Proteomes" id="UP001415857">
    <property type="component" value="Unassembled WGS sequence"/>
</dbReference>
<evidence type="ECO:0000256" key="1">
    <source>
        <dbReference type="SAM" id="Phobius"/>
    </source>
</evidence>
<reference evidence="2 3" key="1">
    <citation type="journal article" date="2024" name="Plant J.">
        <title>Genome sequences and population genomics reveal climatic adaptation and genomic divergence between two closely related sweetgum species.</title>
        <authorList>
            <person name="Xu W.Q."/>
            <person name="Ren C.Q."/>
            <person name="Zhang X.Y."/>
            <person name="Comes H.P."/>
            <person name="Liu X.H."/>
            <person name="Li Y.G."/>
            <person name="Kettle C.J."/>
            <person name="Jalonen R."/>
            <person name="Gaisberger H."/>
            <person name="Ma Y.Z."/>
            <person name="Qiu Y.X."/>
        </authorList>
    </citation>
    <scope>NUCLEOTIDE SEQUENCE [LARGE SCALE GENOMIC DNA]</scope>
    <source>
        <strain evidence="2">Hangzhou</strain>
    </source>
</reference>
<sequence>MKLVREISELAMLKRARVERMKALKKMRAHKASSSTSNLFAMIITILFIFVIIYQGMFSKSNPSVSLHGSPESAFVAKGGMIQVEYFKSPSASETNGPGSRFPNDIEQVSGAGLEEEIHGVAG</sequence>
<gene>
    <name evidence="2" type="ORF">L1049_020960</name>
</gene>
<evidence type="ECO:0000313" key="3">
    <source>
        <dbReference type="Proteomes" id="UP001415857"/>
    </source>
</evidence>
<dbReference type="AlphaFoldDB" id="A0AAP0SAQ8"/>
<feature type="transmembrane region" description="Helical" evidence="1">
    <location>
        <begin position="36"/>
        <end position="57"/>
    </location>
</feature>
<name>A0AAP0SAQ8_LIQFO</name>
<evidence type="ECO:0008006" key="4">
    <source>
        <dbReference type="Google" id="ProtNLM"/>
    </source>
</evidence>
<protein>
    <recommendedName>
        <fullName evidence="4">Transmembrane protein</fullName>
    </recommendedName>
</protein>
<comment type="caution">
    <text evidence="2">The sequence shown here is derived from an EMBL/GenBank/DDBJ whole genome shotgun (WGS) entry which is preliminary data.</text>
</comment>
<dbReference type="PANTHER" id="PTHR34188">
    <property type="entry name" value="OS01G0299500 PROTEIN"/>
    <property type="match status" value="1"/>
</dbReference>
<keyword evidence="3" id="KW-1185">Reference proteome</keyword>
<evidence type="ECO:0000313" key="2">
    <source>
        <dbReference type="EMBL" id="KAK9292978.1"/>
    </source>
</evidence>
<accession>A0AAP0SAQ8</accession>
<keyword evidence="1" id="KW-1133">Transmembrane helix</keyword>
<dbReference type="EMBL" id="JBBPBK010000001">
    <property type="protein sequence ID" value="KAK9292978.1"/>
    <property type="molecule type" value="Genomic_DNA"/>
</dbReference>
<keyword evidence="1" id="KW-0472">Membrane</keyword>